<proteinExistence type="predicted"/>
<dbReference type="InterPro" id="IPR032675">
    <property type="entry name" value="LRR_dom_sf"/>
</dbReference>
<sequence>MEDGARNWEEMEKDCLVVIFSKLGIEDLTVSVPFVCHSWHAATRDPLSWKVLGFISCNFMPWGSLAKLFAAQYQVSRVSFSSFFKLAVCSSGGLATELRFPDTASMEDLILASKECPRLRILALPRLTMEDEERIPRLMAKWKDLERLEIHSKPSNFVHLAAEIAQNCRYIHELVMPGSSIKKEDAQAIVNFLPKLKCLDLSRSYLPKEELLTIAEGCRELERLIAKNCIGFELDEEITRKASRITLFQHDGSKTKDDVSFELDECGEQYVTVI</sequence>
<dbReference type="Proteomes" id="UP000636800">
    <property type="component" value="Unassembled WGS sequence"/>
</dbReference>
<dbReference type="Gene3D" id="3.80.10.10">
    <property type="entry name" value="Ribonuclease Inhibitor"/>
    <property type="match status" value="1"/>
</dbReference>
<dbReference type="EMBL" id="JADCNM010000009">
    <property type="protein sequence ID" value="KAG0468775.1"/>
    <property type="molecule type" value="Genomic_DNA"/>
</dbReference>
<gene>
    <name evidence="2" type="ORF">HPP92_018103</name>
    <name evidence="1" type="ORF">HPP92_018691</name>
</gene>
<name>A0A835UPL6_VANPL</name>
<dbReference type="PANTHER" id="PTHR38926">
    <property type="entry name" value="F-BOX DOMAIN CONTAINING PROTEIN, EXPRESSED"/>
    <property type="match status" value="1"/>
</dbReference>
<dbReference type="AlphaFoldDB" id="A0A835UPL6"/>
<evidence type="ECO:0000313" key="2">
    <source>
        <dbReference type="EMBL" id="KAG0468775.1"/>
    </source>
</evidence>
<dbReference type="OrthoDB" id="1929062at2759"/>
<comment type="caution">
    <text evidence="1">The sequence shown here is derived from an EMBL/GenBank/DDBJ whole genome shotgun (WGS) entry which is preliminary data.</text>
</comment>
<dbReference type="PANTHER" id="PTHR38926:SF5">
    <property type="entry name" value="F-BOX AND LEUCINE-RICH REPEAT PROTEIN 6"/>
    <property type="match status" value="1"/>
</dbReference>
<dbReference type="Proteomes" id="UP000639772">
    <property type="component" value="Chromosome 9"/>
</dbReference>
<accession>A0A835UPL6</accession>
<keyword evidence="3" id="KW-1185">Reference proteome</keyword>
<dbReference type="Gene3D" id="1.20.1280.50">
    <property type="match status" value="1"/>
</dbReference>
<dbReference type="EMBL" id="JADCNL010000009">
    <property type="protein sequence ID" value="KAG0467111.1"/>
    <property type="molecule type" value="Genomic_DNA"/>
</dbReference>
<dbReference type="SUPFAM" id="SSF52047">
    <property type="entry name" value="RNI-like"/>
    <property type="match status" value="1"/>
</dbReference>
<reference evidence="3 4" key="1">
    <citation type="journal article" date="2020" name="Nat. Food">
        <title>A phased Vanilla planifolia genome enables genetic improvement of flavour and production.</title>
        <authorList>
            <person name="Hasing T."/>
            <person name="Tang H."/>
            <person name="Brym M."/>
            <person name="Khazi F."/>
            <person name="Huang T."/>
            <person name="Chambers A.H."/>
        </authorList>
    </citation>
    <scope>NUCLEOTIDE SEQUENCE [LARGE SCALE GENOMIC DNA]</scope>
    <source>
        <tissue evidence="1">Leaf</tissue>
    </source>
</reference>
<evidence type="ECO:0000313" key="4">
    <source>
        <dbReference type="Proteomes" id="UP000639772"/>
    </source>
</evidence>
<evidence type="ECO:0000313" key="1">
    <source>
        <dbReference type="EMBL" id="KAG0467111.1"/>
    </source>
</evidence>
<evidence type="ECO:0008006" key="5">
    <source>
        <dbReference type="Google" id="ProtNLM"/>
    </source>
</evidence>
<organism evidence="1 3">
    <name type="scientific">Vanilla planifolia</name>
    <name type="common">Vanilla</name>
    <dbReference type="NCBI Taxonomy" id="51239"/>
    <lineage>
        <taxon>Eukaryota</taxon>
        <taxon>Viridiplantae</taxon>
        <taxon>Streptophyta</taxon>
        <taxon>Embryophyta</taxon>
        <taxon>Tracheophyta</taxon>
        <taxon>Spermatophyta</taxon>
        <taxon>Magnoliopsida</taxon>
        <taxon>Liliopsida</taxon>
        <taxon>Asparagales</taxon>
        <taxon>Orchidaceae</taxon>
        <taxon>Vanilloideae</taxon>
        <taxon>Vanilleae</taxon>
        <taxon>Vanilla</taxon>
    </lineage>
</organism>
<evidence type="ECO:0000313" key="3">
    <source>
        <dbReference type="Proteomes" id="UP000636800"/>
    </source>
</evidence>
<protein>
    <recommendedName>
        <fullName evidence="5">F-box/LRR-repeat protein</fullName>
    </recommendedName>
</protein>